<name>A0A7U7HJ98_XANCJ</name>
<evidence type="ECO:0000313" key="4">
    <source>
        <dbReference type="Proteomes" id="UP000514411"/>
    </source>
</evidence>
<dbReference type="InterPro" id="IPR028208">
    <property type="entry name" value="Effector_pro_NleD-like"/>
</dbReference>
<organism evidence="2">
    <name type="scientific">Xanthomonas campestris pv. juglandis</name>
    <name type="common">Xanthomonas arboricola pv. juglandis</name>
    <dbReference type="NCBI Taxonomy" id="195709"/>
    <lineage>
        <taxon>Bacteria</taxon>
        <taxon>Pseudomonadati</taxon>
        <taxon>Pseudomonadota</taxon>
        <taxon>Gammaproteobacteria</taxon>
        <taxon>Lysobacterales</taxon>
        <taxon>Lysobacteraceae</taxon>
        <taxon>Xanthomonas</taxon>
    </lineage>
</organism>
<feature type="region of interest" description="Disordered" evidence="1">
    <location>
        <begin position="178"/>
        <end position="199"/>
    </location>
</feature>
<dbReference type="AlphaFoldDB" id="A0A7U7HJ98"/>
<evidence type="ECO:0000256" key="1">
    <source>
        <dbReference type="SAM" id="MobiDB-lite"/>
    </source>
</evidence>
<dbReference type="EMBL" id="LR861807">
    <property type="protein sequence ID" value="CAD1788240.1"/>
    <property type="molecule type" value="Genomic_DNA"/>
</dbReference>
<proteinExistence type="predicted"/>
<dbReference type="EMBL" id="LR824643">
    <property type="protein sequence ID" value="CAD0316149.1"/>
    <property type="molecule type" value="Genomic_DNA"/>
</dbReference>
<dbReference type="Pfam" id="PF14891">
    <property type="entry name" value="Peptidase_M91"/>
    <property type="match status" value="1"/>
</dbReference>
<evidence type="ECO:0000313" key="3">
    <source>
        <dbReference type="EMBL" id="CAD1788240.1"/>
    </source>
</evidence>
<dbReference type="Proteomes" id="UP000514411">
    <property type="component" value="Chromosome"/>
</dbReference>
<reference evidence="2 4" key="1">
    <citation type="submission" date="2020-07" db="EMBL/GenBank/DDBJ databases">
        <authorList>
            <person name="Teixeira M."/>
        </authorList>
    </citation>
    <scope>NUCLEOTIDE SEQUENCE</scope>
    <source>
        <strain evidence="3">3</strain>
        <strain evidence="2">Xanthomonas arboricola pv. juglandis CPBF 427</strain>
    </source>
</reference>
<protein>
    <submittedName>
        <fullName evidence="2">Type III secretion system effector protein</fullName>
    </submittedName>
</protein>
<evidence type="ECO:0000313" key="2">
    <source>
        <dbReference type="EMBL" id="CAD0316149.1"/>
    </source>
</evidence>
<gene>
    <name evidence="3" type="ORF">XSP_000849</name>
    <name evidence="2" type="ORF">XSP_000860</name>
</gene>
<dbReference type="NCBIfam" id="NF041347">
    <property type="entry name" value="XopG"/>
    <property type="match status" value="1"/>
</dbReference>
<feature type="compositionally biased region" description="Basic and acidic residues" evidence="1">
    <location>
        <begin position="178"/>
        <end position="197"/>
    </location>
</feature>
<sequence length="230" mass="25143">MRDFIAGIGYRLIVLGIEISVTPISTRHPTIEIDRYRSEDYPDRVDAALAKIESTPSGSYLLEGLKPLSARGKKVVLNESPSWNPAPSADAVFTDQQRRRYGERESEGEAAVELGLITKGRFCKGEGTNATVNWSPSVGLMVDSEGRPQGYSAELADEAFVGLAHELIHAKHIMSGDFKHGGDRLDPKSKSGKEELRATGLGKYASGRVSENTIRAENGLSMRKFYDGSR</sequence>
<accession>A0A7U7HJ98</accession>
<dbReference type="RefSeq" id="WP_180708306.1">
    <property type="nucleotide sequence ID" value="NZ_LR861807.1"/>
</dbReference>